<keyword evidence="7" id="KW-0442">Lipid degradation</keyword>
<accession>W1NZX9</accession>
<protein>
    <recommendedName>
        <fullName evidence="9">Fungal lipase-type domain-containing protein</fullName>
    </recommendedName>
</protein>
<evidence type="ECO:0000256" key="7">
    <source>
        <dbReference type="ARBA" id="ARBA00022963"/>
    </source>
</evidence>
<dbReference type="GO" id="GO:0047714">
    <property type="term" value="F:galactolipase activity"/>
    <property type="evidence" value="ECO:0007669"/>
    <property type="project" value="EnsemblPlants"/>
</dbReference>
<dbReference type="HOGENOM" id="CLU_018841_2_0_1"/>
<keyword evidence="4" id="KW-0934">Plastid</keyword>
<dbReference type="PANTHER" id="PTHR31403">
    <property type="entry name" value="PHOSPHOLIPASE A1-IBETA2, CHLOROPLASTIC"/>
    <property type="match status" value="1"/>
</dbReference>
<dbReference type="SUPFAM" id="SSF53474">
    <property type="entry name" value="alpha/beta-Hydrolases"/>
    <property type="match status" value="1"/>
</dbReference>
<gene>
    <name evidence="10" type="ORF">AMTR_s00111p00133140</name>
</gene>
<dbReference type="Gramene" id="ERN00245">
    <property type="protein sequence ID" value="ERN00245"/>
    <property type="gene ID" value="AMTR_s00111p00133140"/>
</dbReference>
<evidence type="ECO:0000313" key="10">
    <source>
        <dbReference type="EMBL" id="ERN00245.1"/>
    </source>
</evidence>
<evidence type="ECO:0000256" key="8">
    <source>
        <dbReference type="ARBA" id="ARBA00023098"/>
    </source>
</evidence>
<dbReference type="OMA" id="SMPSWIQ"/>
<evidence type="ECO:0000256" key="2">
    <source>
        <dbReference type="ARBA" id="ARBA00010701"/>
    </source>
</evidence>
<dbReference type="STRING" id="13333.W1NZX9"/>
<dbReference type="CDD" id="cd00519">
    <property type="entry name" value="Lipase_3"/>
    <property type="match status" value="1"/>
</dbReference>
<dbReference type="eggNOG" id="KOG4569">
    <property type="taxonomic scope" value="Eukaryota"/>
</dbReference>
<dbReference type="GO" id="GO:0009901">
    <property type="term" value="P:anther dehiscence"/>
    <property type="evidence" value="ECO:0007669"/>
    <property type="project" value="EnsemblPlants"/>
</dbReference>
<dbReference type="GO" id="GO:0009611">
    <property type="term" value="P:response to wounding"/>
    <property type="evidence" value="ECO:0007669"/>
    <property type="project" value="EnsemblPlants"/>
</dbReference>
<organism evidence="10 11">
    <name type="scientific">Amborella trichopoda</name>
    <dbReference type="NCBI Taxonomy" id="13333"/>
    <lineage>
        <taxon>Eukaryota</taxon>
        <taxon>Viridiplantae</taxon>
        <taxon>Streptophyta</taxon>
        <taxon>Embryophyta</taxon>
        <taxon>Tracheophyta</taxon>
        <taxon>Spermatophyta</taxon>
        <taxon>Magnoliopsida</taxon>
        <taxon>Amborellales</taxon>
        <taxon>Amborellaceae</taxon>
        <taxon>Amborella</taxon>
    </lineage>
</organism>
<proteinExistence type="inferred from homology"/>
<evidence type="ECO:0000256" key="5">
    <source>
        <dbReference type="ARBA" id="ARBA00022801"/>
    </source>
</evidence>
<dbReference type="PANTHER" id="PTHR31403:SF54">
    <property type="entry name" value="PHOSPHOLIPASE A(1) DAD1, CHLOROPLASTIC"/>
    <property type="match status" value="1"/>
</dbReference>
<dbReference type="GO" id="GO:0043068">
    <property type="term" value="P:positive regulation of programmed cell death"/>
    <property type="evidence" value="ECO:0007669"/>
    <property type="project" value="EnsemblPlants"/>
</dbReference>
<dbReference type="InterPro" id="IPR029058">
    <property type="entry name" value="AB_hydrolase_fold"/>
</dbReference>
<keyword evidence="11" id="KW-1185">Reference proteome</keyword>
<feature type="domain" description="Fungal lipase-type" evidence="9">
    <location>
        <begin position="177"/>
        <end position="327"/>
    </location>
</feature>
<dbReference type="Pfam" id="PF01764">
    <property type="entry name" value="Lipase_3"/>
    <property type="match status" value="1"/>
</dbReference>
<evidence type="ECO:0000256" key="1">
    <source>
        <dbReference type="ARBA" id="ARBA00004229"/>
    </source>
</evidence>
<evidence type="ECO:0000313" key="11">
    <source>
        <dbReference type="Proteomes" id="UP000017836"/>
    </source>
</evidence>
<reference evidence="11" key="1">
    <citation type="journal article" date="2013" name="Science">
        <title>The Amborella genome and the evolution of flowering plants.</title>
        <authorList>
            <consortium name="Amborella Genome Project"/>
        </authorList>
    </citation>
    <scope>NUCLEOTIDE SEQUENCE [LARGE SCALE GENOMIC DNA]</scope>
</reference>
<evidence type="ECO:0000256" key="3">
    <source>
        <dbReference type="ARBA" id="ARBA00022528"/>
    </source>
</evidence>
<comment type="subcellular location">
    <subcellularLocation>
        <location evidence="1">Plastid</location>
        <location evidence="1">Chloroplast</location>
    </subcellularLocation>
</comment>
<evidence type="ECO:0000256" key="4">
    <source>
        <dbReference type="ARBA" id="ARBA00022640"/>
    </source>
</evidence>
<keyword evidence="3" id="KW-0150">Chloroplast</keyword>
<keyword evidence="5" id="KW-0378">Hydrolase</keyword>
<dbReference type="AlphaFoldDB" id="W1NZX9"/>
<comment type="similarity">
    <text evidence="2">Belongs to the AB hydrolase superfamily. Lipase family.</text>
</comment>
<dbReference type="EMBL" id="KI394940">
    <property type="protein sequence ID" value="ERN00245.1"/>
    <property type="molecule type" value="Genomic_DNA"/>
</dbReference>
<dbReference type="GO" id="GO:0010152">
    <property type="term" value="P:pollen maturation"/>
    <property type="evidence" value="ECO:0007669"/>
    <property type="project" value="EnsemblPlants"/>
</dbReference>
<dbReference type="Gene3D" id="3.40.50.1820">
    <property type="entry name" value="alpha/beta hydrolase"/>
    <property type="match status" value="1"/>
</dbReference>
<keyword evidence="8" id="KW-0443">Lipid metabolism</keyword>
<dbReference type="GO" id="GO:0008970">
    <property type="term" value="F:phospholipase A1 activity"/>
    <property type="evidence" value="ECO:0007669"/>
    <property type="project" value="EnsemblPlants"/>
</dbReference>
<sequence>MTRMDLRSLQVRLKLPGKPLAQSNPNKSLKPSCKAQASASLEMLAPQLREGTGIRKGKLGERWKEYQGSKNWEGLLDPLEENMRNEILRYGAFVQAAYTSFNFDPSSPSYASCKFSESSMLQLCGLPETGYRVTRNLHATSGIRPPHFLTKRSSYIGYVAVCQDEEEITRLGRRDVVIAYRGTATCLEWLDNLRSMLTQIPNSTLECDMPQPKVESGFYSLYTSQDDTCPSLSEEVIDEVGKILRTSDSTKPLSITITGHSLGAALAVLTACDIRAAFPSSPISITVISFGGPRVGDRLFSQHLENQGIKILRIVNTHDVVTRVPGIVIDDTGVKGHAKLPKWLMTGLQGMPWVYAEVGQELRVSSEDSPYLNPNDFAMCHDLEAYLHLVDGFLSSACPFRATVKRDFLQLLAAQATTVWCKVLPRYMSILYRTMTAGR</sequence>
<dbReference type="GO" id="GO:0016042">
    <property type="term" value="P:lipid catabolic process"/>
    <property type="evidence" value="ECO:0007669"/>
    <property type="project" value="UniProtKB-KW"/>
</dbReference>
<evidence type="ECO:0000256" key="6">
    <source>
        <dbReference type="ARBA" id="ARBA00022946"/>
    </source>
</evidence>
<evidence type="ECO:0000259" key="9">
    <source>
        <dbReference type="Pfam" id="PF01764"/>
    </source>
</evidence>
<name>W1NZX9_AMBTC</name>
<keyword evidence="6" id="KW-0809">Transit peptide</keyword>
<dbReference type="InterPro" id="IPR002921">
    <property type="entry name" value="Fungal_lipase-type"/>
</dbReference>
<dbReference type="GO" id="GO:0009507">
    <property type="term" value="C:chloroplast"/>
    <property type="evidence" value="ECO:0007669"/>
    <property type="project" value="UniProtKB-SubCell"/>
</dbReference>
<dbReference type="GO" id="GO:0004620">
    <property type="term" value="F:phospholipase activity"/>
    <property type="evidence" value="ECO:0000318"/>
    <property type="project" value="GO_Central"/>
</dbReference>
<dbReference type="Proteomes" id="UP000017836">
    <property type="component" value="Unassembled WGS sequence"/>
</dbReference>